<dbReference type="InterPro" id="IPR015422">
    <property type="entry name" value="PyrdxlP-dep_Trfase_small"/>
</dbReference>
<evidence type="ECO:0000259" key="2">
    <source>
        <dbReference type="Pfam" id="PF00266"/>
    </source>
</evidence>
<feature type="domain" description="Aminotransferase class V" evidence="2">
    <location>
        <begin position="325"/>
        <end position="685"/>
    </location>
</feature>
<protein>
    <recommendedName>
        <fullName evidence="2">Aminotransferase class V domain-containing protein</fullName>
    </recommendedName>
</protein>
<dbReference type="OrthoDB" id="420046at2759"/>
<organism evidence="3 4">
    <name type="scientific">Adineta ricciae</name>
    <name type="common">Rotifer</name>
    <dbReference type="NCBI Taxonomy" id="249248"/>
    <lineage>
        <taxon>Eukaryota</taxon>
        <taxon>Metazoa</taxon>
        <taxon>Spiralia</taxon>
        <taxon>Gnathifera</taxon>
        <taxon>Rotifera</taxon>
        <taxon>Eurotatoria</taxon>
        <taxon>Bdelloidea</taxon>
        <taxon>Adinetida</taxon>
        <taxon>Adinetidae</taxon>
        <taxon>Adineta</taxon>
    </lineage>
</organism>
<dbReference type="Gene3D" id="3.40.640.10">
    <property type="entry name" value="Type I PLP-dependent aspartate aminotransferase-like (Major domain)"/>
    <property type="match status" value="1"/>
</dbReference>
<feature type="region of interest" description="Disordered" evidence="1">
    <location>
        <begin position="173"/>
        <end position="230"/>
    </location>
</feature>
<dbReference type="EMBL" id="CAJNOJ010000219">
    <property type="protein sequence ID" value="CAF1304216.1"/>
    <property type="molecule type" value="Genomic_DNA"/>
</dbReference>
<dbReference type="Gene3D" id="3.90.1150.10">
    <property type="entry name" value="Aspartate Aminotransferase, domain 1"/>
    <property type="match status" value="1"/>
</dbReference>
<feature type="compositionally biased region" description="Polar residues" evidence="1">
    <location>
        <begin position="198"/>
        <end position="214"/>
    </location>
</feature>
<evidence type="ECO:0000256" key="1">
    <source>
        <dbReference type="SAM" id="MobiDB-lite"/>
    </source>
</evidence>
<comment type="caution">
    <text evidence="3">The sequence shown here is derived from an EMBL/GenBank/DDBJ whole genome shotgun (WGS) entry which is preliminary data.</text>
</comment>
<feature type="compositionally biased region" description="Pro residues" evidence="1">
    <location>
        <begin position="26"/>
        <end position="37"/>
    </location>
</feature>
<feature type="region of interest" description="Disordered" evidence="1">
    <location>
        <begin position="1"/>
        <end position="42"/>
    </location>
</feature>
<evidence type="ECO:0000313" key="4">
    <source>
        <dbReference type="Proteomes" id="UP000663852"/>
    </source>
</evidence>
<gene>
    <name evidence="3" type="ORF">EDS130_LOCUS30781</name>
</gene>
<name>A0A815DYA0_ADIRI</name>
<dbReference type="InterPro" id="IPR015424">
    <property type="entry name" value="PyrdxlP-dep_Trfase"/>
</dbReference>
<feature type="region of interest" description="Disordered" evidence="1">
    <location>
        <begin position="75"/>
        <end position="98"/>
    </location>
</feature>
<dbReference type="InterPro" id="IPR000192">
    <property type="entry name" value="Aminotrans_V_dom"/>
</dbReference>
<accession>A0A815DYA0</accession>
<dbReference type="InterPro" id="IPR015421">
    <property type="entry name" value="PyrdxlP-dep_Trfase_major"/>
</dbReference>
<feature type="compositionally biased region" description="Basic residues" evidence="1">
    <location>
        <begin position="14"/>
        <end position="24"/>
    </location>
</feature>
<feature type="compositionally biased region" description="Polar residues" evidence="1">
    <location>
        <begin position="1"/>
        <end position="10"/>
    </location>
</feature>
<feature type="compositionally biased region" description="Basic residues" evidence="1">
    <location>
        <begin position="174"/>
        <end position="184"/>
    </location>
</feature>
<dbReference type="PANTHER" id="PTHR43686">
    <property type="entry name" value="SULFURTRANSFERASE-RELATED"/>
    <property type="match status" value="1"/>
</dbReference>
<reference evidence="3" key="1">
    <citation type="submission" date="2021-02" db="EMBL/GenBank/DDBJ databases">
        <authorList>
            <person name="Nowell W R."/>
        </authorList>
    </citation>
    <scope>NUCLEOTIDE SEQUENCE</scope>
</reference>
<dbReference type="SUPFAM" id="SSF53383">
    <property type="entry name" value="PLP-dependent transferases"/>
    <property type="match status" value="1"/>
</dbReference>
<dbReference type="Pfam" id="PF00266">
    <property type="entry name" value="Aminotran_5"/>
    <property type="match status" value="1"/>
</dbReference>
<dbReference type="PANTHER" id="PTHR43686:SF1">
    <property type="entry name" value="AMINOTRAN_5 DOMAIN-CONTAINING PROTEIN"/>
    <property type="match status" value="1"/>
</dbReference>
<proteinExistence type="predicted"/>
<evidence type="ECO:0000313" key="3">
    <source>
        <dbReference type="EMBL" id="CAF1304216.1"/>
    </source>
</evidence>
<sequence>MFPYTSTQLISMHPHQHQQQHHHQQPPQPTPQPPPMYSQPQQPSIVFYPYSQLQSIQPTYPAPGLTSIRYIQQPREPQKQKYRSDQIVPRSSPPITSPIQQQIQRSSPINMVPLSSPNMWMNNTTLQNPALFRPIIRTISNAKMDDKSHNNMVNNTGTVTPALPAAMSFESPKLCRHHQHHSKRQSSNDNHQQRQRQRLNSGSSCYGSDSPMSSDNEDPSDTRTVNPKTVTLISLTAKKRRHSIGRTELTKVKHVTKDTHIPSLSINSSGFGTNNTVTSTTATHSSSTKTTTSVASRPKLLQYIEENVIGKDYIFQGPWGLRRMIYCDYTASGRPLHFIENYIKNSVLPLYGNTHSETSLCAQQSTKFREEARLIIKKSVNANDDDVLLFTGTGSTGAVHTLVVNFELHDETVRKNTVVMISTFEHHSNILPWKETGVEMIRIPTTQQGILDKAVFEERLQHYSKLNKRIICSLNAASNISGILTDVDAISTLVHEHSGFILWDYATAAPYVKIDMNPSSTAYKDAIFISTHKFIGGPGTPGLLIAKKRLFSLKAPKACGGGTVNFVTRTCHEYNHNIETREEGGTPDIVGCIRAGLVFQLKDAIDINYLQAREDELCKRFYRRFKKNDTLILLGSQTAPRIPIFSFLIYVPGVCKYLHHNFVCLLLNDLFGIQVRSGCACAGPYALDLLNIDNAKTDIYCKFMTEDACARGDDHIVRTVMMKPGFTRLNLSFFANDYEIEYILHAVQFVATEGWKFLPLYTYNPVTAGWSHRSGFALAQSSLRDITYKAGKMQYFGSKKHTLPARGEKMDPFREAKLMAADAVRRAFNAIDYTSDPPLNVPDNYKHMIWFTLPIDIALMMSKQKEAGEDLNANINSIPFMPEEAKEKLINSPKTSELSNNPVEPRKKHHSVRLIVVRHPTRYLQNSKVGYIVARDYFLFHLRLLNNYLTNVNLIYSLKKKEERRKITMLFRICCLLGLLSIHSALQLNFYTSVGQFREEIAVNNGSLRRYFSDQEYHSVIPGTIDFPGQRILEQDVYNSNEDLRNMEIYVRSTQCDDEEATKARLIDPYSLLIKYDSSRYTYVSRDQIEFNQDPNMNGMILSVRLDNKTSTKANMTYLSRGLWWTPRYEIIVDDNHLATLRALADLTNEHEHSYTIENSQLITGSVPLASTSLRVPSPMDSERIEFMATPLADSPTPISAKPDATSFGTYSYNLTRKFTLLPKSIKTFPFLTTTITLNYTLEATTYLSVGTTSGQFQRIFIIQPADFLPAGTITFYLASTGLTLGQSRLPDTAKQTQQSLNLGGDPDVKFQIISVVTAIRQTPTYGQDLNVNVTLSNRKEKQTVSVTLTLNSGYRNTTSTLRYQSSSNITITQDPNNKSVLIIHATIQPNEDETCVFAVIQIN</sequence>
<dbReference type="Proteomes" id="UP000663852">
    <property type="component" value="Unassembled WGS sequence"/>
</dbReference>